<comment type="caution">
    <text evidence="3">The sequence shown here is derived from an EMBL/GenBank/DDBJ whole genome shotgun (WGS) entry which is preliminary data.</text>
</comment>
<feature type="transmembrane region" description="Helical" evidence="1">
    <location>
        <begin position="57"/>
        <end position="77"/>
    </location>
</feature>
<keyword evidence="1" id="KW-0812">Transmembrane</keyword>
<feature type="transmembrane region" description="Helical" evidence="1">
    <location>
        <begin position="32"/>
        <end position="51"/>
    </location>
</feature>
<evidence type="ECO:0000313" key="4">
    <source>
        <dbReference type="Proteomes" id="UP001595975"/>
    </source>
</evidence>
<organism evidence="3 4">
    <name type="scientific">Kitasatospora misakiensis</name>
    <dbReference type="NCBI Taxonomy" id="67330"/>
    <lineage>
        <taxon>Bacteria</taxon>
        <taxon>Bacillati</taxon>
        <taxon>Actinomycetota</taxon>
        <taxon>Actinomycetes</taxon>
        <taxon>Kitasatosporales</taxon>
        <taxon>Streptomycetaceae</taxon>
        <taxon>Kitasatospora</taxon>
    </lineage>
</organism>
<feature type="transmembrane region" description="Helical" evidence="1">
    <location>
        <begin position="174"/>
        <end position="194"/>
    </location>
</feature>
<evidence type="ECO:0000256" key="1">
    <source>
        <dbReference type="SAM" id="Phobius"/>
    </source>
</evidence>
<sequence>MRPFDLVVLPPVWLLTLFGLRRLRTVPRRNRLLWTIWAGWALSMTLGAPAVRRVVDSVLGVASVTNLPVHLLGLATTAGMLEFVREISGRARGRASRANLAGLAVASVALTVEFAVMPRPDGDVDLLTYSQNSSAGYLYWALLTAYSAMGMAASAWLCWIHARHALPGPARTSLLLMRASTLLGIVYLGHRFLYLTFHQLGWKGLEPAAVAGTTQILLAFTLVLFALAVVWPSLAEYRKRRSVGRQADRIAPLWRLLQTATPEVVLPLPEELRRNNPRLRLYRYVIEIRDSVLALEEYLDESRSAAAAARLTAAGVAGDLLAPAVEAVLLRYAVAVRSVGGPGECGGRSATQDLVDLEAEIHWFEQVAAAVELSVVAAVARELGGESPGASVVGAPGDGGAGSG</sequence>
<dbReference type="Pfam" id="PF20182">
    <property type="entry name" value="DUF6545"/>
    <property type="match status" value="1"/>
</dbReference>
<dbReference type="Proteomes" id="UP001595975">
    <property type="component" value="Unassembled WGS sequence"/>
</dbReference>
<accession>A0ABW0X1E7</accession>
<dbReference type="NCBIfam" id="NF042915">
    <property type="entry name" value="MAB_1171c_fam"/>
    <property type="match status" value="1"/>
</dbReference>
<keyword evidence="4" id="KW-1185">Reference proteome</keyword>
<feature type="transmembrane region" description="Helical" evidence="1">
    <location>
        <begin position="214"/>
        <end position="235"/>
    </location>
</feature>
<keyword evidence="1" id="KW-1133">Transmembrane helix</keyword>
<evidence type="ECO:0000259" key="2">
    <source>
        <dbReference type="Pfam" id="PF20182"/>
    </source>
</evidence>
<evidence type="ECO:0000313" key="3">
    <source>
        <dbReference type="EMBL" id="MFC5663647.1"/>
    </source>
</evidence>
<protein>
    <submittedName>
        <fullName evidence="3">MAB_1171c family putative transporter</fullName>
    </submittedName>
</protein>
<feature type="domain" description="DUF6545" evidence="2">
    <location>
        <begin position="245"/>
        <end position="370"/>
    </location>
</feature>
<feature type="transmembrane region" description="Helical" evidence="1">
    <location>
        <begin position="98"/>
        <end position="117"/>
    </location>
</feature>
<name>A0ABW0X1E7_9ACTN</name>
<reference evidence="4" key="1">
    <citation type="journal article" date="2019" name="Int. J. Syst. Evol. Microbiol.">
        <title>The Global Catalogue of Microorganisms (GCM) 10K type strain sequencing project: providing services to taxonomists for standard genome sequencing and annotation.</title>
        <authorList>
            <consortium name="The Broad Institute Genomics Platform"/>
            <consortium name="The Broad Institute Genome Sequencing Center for Infectious Disease"/>
            <person name="Wu L."/>
            <person name="Ma J."/>
        </authorList>
    </citation>
    <scope>NUCLEOTIDE SEQUENCE [LARGE SCALE GENOMIC DNA]</scope>
    <source>
        <strain evidence="4">CGMCC 4.1437</strain>
    </source>
</reference>
<keyword evidence="1" id="KW-0472">Membrane</keyword>
<gene>
    <name evidence="3" type="ORF">ACFP3U_11715</name>
</gene>
<dbReference type="RefSeq" id="WP_380225314.1">
    <property type="nucleotide sequence ID" value="NZ_JBHSOF010000011.1"/>
</dbReference>
<dbReference type="InterPro" id="IPR046675">
    <property type="entry name" value="DUF6545"/>
</dbReference>
<feature type="transmembrane region" description="Helical" evidence="1">
    <location>
        <begin position="137"/>
        <end position="162"/>
    </location>
</feature>
<dbReference type="InterPro" id="IPR050039">
    <property type="entry name" value="MAB_1171c-like"/>
</dbReference>
<proteinExistence type="predicted"/>
<dbReference type="EMBL" id="JBHSOF010000011">
    <property type="protein sequence ID" value="MFC5663647.1"/>
    <property type="molecule type" value="Genomic_DNA"/>
</dbReference>